<evidence type="ECO:0000313" key="8">
    <source>
        <dbReference type="Proteomes" id="UP000010411"/>
    </source>
</evidence>
<accession>L1KWV2</accession>
<dbReference type="InterPro" id="IPR018060">
    <property type="entry name" value="HTH_AraC"/>
</dbReference>
<dbReference type="InterPro" id="IPR050204">
    <property type="entry name" value="AraC_XylS_family_regulators"/>
</dbReference>
<feature type="domain" description="HTH araC/xylS-type" evidence="6">
    <location>
        <begin position="274"/>
        <end position="371"/>
    </location>
</feature>
<dbReference type="PATRIC" id="fig|698759.3.peg.4402"/>
<dbReference type="PANTHER" id="PTHR46796:SF2">
    <property type="entry name" value="TRANSCRIPTIONAL REGULATORY PROTEIN"/>
    <property type="match status" value="1"/>
</dbReference>
<feature type="transmembrane region" description="Helical" evidence="5">
    <location>
        <begin position="37"/>
        <end position="63"/>
    </location>
</feature>
<dbReference type="Proteomes" id="UP000010411">
    <property type="component" value="Unassembled WGS sequence"/>
</dbReference>
<feature type="region of interest" description="Disordered" evidence="4">
    <location>
        <begin position="366"/>
        <end position="396"/>
    </location>
</feature>
<dbReference type="InterPro" id="IPR037923">
    <property type="entry name" value="HTH-like"/>
</dbReference>
<feature type="compositionally biased region" description="Basic and acidic residues" evidence="4">
    <location>
        <begin position="369"/>
        <end position="396"/>
    </location>
</feature>
<comment type="caution">
    <text evidence="7">The sequence shown here is derived from an EMBL/GenBank/DDBJ whole genome shotgun (WGS) entry which is preliminary data.</text>
</comment>
<dbReference type="SUPFAM" id="SSF46689">
    <property type="entry name" value="Homeodomain-like"/>
    <property type="match status" value="2"/>
</dbReference>
<dbReference type="EMBL" id="AEJC01000328">
    <property type="protein sequence ID" value="EKX64960.1"/>
    <property type="molecule type" value="Genomic_DNA"/>
</dbReference>
<keyword evidence="5" id="KW-0812">Transmembrane</keyword>
<dbReference type="InterPro" id="IPR003313">
    <property type="entry name" value="AraC-bd"/>
</dbReference>
<evidence type="ECO:0000256" key="1">
    <source>
        <dbReference type="ARBA" id="ARBA00023015"/>
    </source>
</evidence>
<sequence length="396" mass="42252">MAATCGNGFGGVGEERAGAVDDRFGAGGPRRFRLCRWWGGSCLLVLWCCGAVVLWCCGVAGACRMRHGSSADLGCLAVRRACCPTHSGPTVRRPTPQNGAMAGSGERARHWRYSDLPGVDLLRARYIEKKFVRHTHENFVIAAIADGLEVFHHGGADQYVGPGALALVNLDTPHTGRAGVPEGWRYGVVYPSPDVVAGIAAETTTIRGTPGFISPVLDDPYAAGLVHQVLRAADEGNALAADTLLRVAVTRLLRLNGGPLPQRAVRTAGARVAARARAVLEERMADPPPLERLAADLGTSPFALLRAFRSTYGMPPHTWLTDARVRRARSLLDAGTAPAEAAVAVGFTDQPHLNRHFSRIVGVPPGAYQRERRGGLDDTRAREEAGEGRTANDVRA</sequence>
<dbReference type="PROSITE" id="PS01124">
    <property type="entry name" value="HTH_ARAC_FAMILY_2"/>
    <property type="match status" value="1"/>
</dbReference>
<dbReference type="Pfam" id="PF02311">
    <property type="entry name" value="AraC_binding"/>
    <property type="match status" value="1"/>
</dbReference>
<dbReference type="GO" id="GO:0003700">
    <property type="term" value="F:DNA-binding transcription factor activity"/>
    <property type="evidence" value="ECO:0007669"/>
    <property type="project" value="InterPro"/>
</dbReference>
<keyword evidence="5" id="KW-1133">Transmembrane helix</keyword>
<dbReference type="GO" id="GO:0043565">
    <property type="term" value="F:sequence-specific DNA binding"/>
    <property type="evidence" value="ECO:0007669"/>
    <property type="project" value="InterPro"/>
</dbReference>
<keyword evidence="2" id="KW-0238">DNA-binding</keyword>
<evidence type="ECO:0000256" key="5">
    <source>
        <dbReference type="SAM" id="Phobius"/>
    </source>
</evidence>
<gene>
    <name evidence="7" type="ORF">STRIP9103_07268</name>
</gene>
<dbReference type="Gene3D" id="1.10.10.60">
    <property type="entry name" value="Homeodomain-like"/>
    <property type="match status" value="2"/>
</dbReference>
<dbReference type="AlphaFoldDB" id="L1KWV2"/>
<keyword evidence="3" id="KW-0804">Transcription</keyword>
<name>L1KWV2_9ACTN</name>
<evidence type="ECO:0000256" key="4">
    <source>
        <dbReference type="SAM" id="MobiDB-lite"/>
    </source>
</evidence>
<reference evidence="7 8" key="1">
    <citation type="submission" date="2012-11" db="EMBL/GenBank/DDBJ databases">
        <authorList>
            <person name="Huguet-Tapia J.C."/>
            <person name="Durkin A.S."/>
            <person name="Pettis G.S."/>
            <person name="Badger J.H."/>
        </authorList>
    </citation>
    <scope>NUCLEOTIDE SEQUENCE [LARGE SCALE GENOMIC DNA]</scope>
    <source>
        <strain evidence="7 8">91-03</strain>
    </source>
</reference>
<keyword evidence="8" id="KW-1185">Reference proteome</keyword>
<evidence type="ECO:0000313" key="7">
    <source>
        <dbReference type="EMBL" id="EKX64960.1"/>
    </source>
</evidence>
<organism evidence="7 8">
    <name type="scientific">Streptomyces ipomoeae 91-03</name>
    <dbReference type="NCBI Taxonomy" id="698759"/>
    <lineage>
        <taxon>Bacteria</taxon>
        <taxon>Bacillati</taxon>
        <taxon>Actinomycetota</taxon>
        <taxon>Actinomycetes</taxon>
        <taxon>Kitasatosporales</taxon>
        <taxon>Streptomycetaceae</taxon>
        <taxon>Streptomyces</taxon>
    </lineage>
</organism>
<evidence type="ECO:0000256" key="2">
    <source>
        <dbReference type="ARBA" id="ARBA00023125"/>
    </source>
</evidence>
<dbReference type="PANTHER" id="PTHR46796">
    <property type="entry name" value="HTH-TYPE TRANSCRIPTIONAL ACTIVATOR RHAS-RELATED"/>
    <property type="match status" value="1"/>
</dbReference>
<dbReference type="SMART" id="SM00342">
    <property type="entry name" value="HTH_ARAC"/>
    <property type="match status" value="1"/>
</dbReference>
<evidence type="ECO:0000259" key="6">
    <source>
        <dbReference type="PROSITE" id="PS01124"/>
    </source>
</evidence>
<keyword evidence="1" id="KW-0805">Transcription regulation</keyword>
<protein>
    <submittedName>
        <fullName evidence="7">Toxin-antitoxin system, antitoxin component, Xre family</fullName>
    </submittedName>
</protein>
<keyword evidence="5" id="KW-0472">Membrane</keyword>
<dbReference type="SUPFAM" id="SSF51215">
    <property type="entry name" value="Regulatory protein AraC"/>
    <property type="match status" value="1"/>
</dbReference>
<evidence type="ECO:0000256" key="3">
    <source>
        <dbReference type="ARBA" id="ARBA00023163"/>
    </source>
</evidence>
<dbReference type="InterPro" id="IPR009057">
    <property type="entry name" value="Homeodomain-like_sf"/>
</dbReference>
<dbReference type="Pfam" id="PF12833">
    <property type="entry name" value="HTH_18"/>
    <property type="match status" value="1"/>
</dbReference>
<proteinExistence type="predicted"/>